<evidence type="ECO:0000313" key="2">
    <source>
        <dbReference type="Proteomes" id="UP000224460"/>
    </source>
</evidence>
<comment type="caution">
    <text evidence="1">The sequence shown here is derived from an EMBL/GenBank/DDBJ whole genome shotgun (WGS) entry which is preliminary data.</text>
</comment>
<gene>
    <name evidence="1" type="ORF">CS063_10520</name>
</gene>
<keyword evidence="2" id="KW-1185">Reference proteome</keyword>
<name>A0AC61DBV0_9FIRM</name>
<sequence length="430" mass="47964">MREKRIMNYRELFSGIEEKIQLEDGSYRVAINLDNAATTPPLKKVDEFIYTNILMYGSVGRGGQKSHYCTQAYEISREEILSFFGISKEDGYTTIYVKNTTEGINLLSNILCRDKTTKVLVTRMEHHANDLPWRRAAQTFYIEVDSEGKINLDELENKLRRSIGTISLVSLTGASNVTGYITPIYEIAQIVHRYGAKLVVDVAQLVAHRAIQVKGTGKGDHIDFIVFSGHKMYAPFGCGVVIGPKEIFDLAPPYMIGGGIVTAVFDNDVYYKRAPEKEEAGTPNFLGAMAIVAATTVLQKIGFEAIEKHEKALTIRLISGLSQYKEVILYGDQRGERVGVVPFNIRGITYDKVGEFLEKKCGIAVRTGCFCAQPYVARLLNISDDERYQKMQDFNATMPGMVRASLGLYNTEEEVDTLIESIGKLIGGKK</sequence>
<keyword evidence="1" id="KW-0032">Aminotransferase</keyword>
<dbReference type="Proteomes" id="UP000224460">
    <property type="component" value="Unassembled WGS sequence"/>
</dbReference>
<evidence type="ECO:0000313" key="1">
    <source>
        <dbReference type="EMBL" id="PHV70512.1"/>
    </source>
</evidence>
<reference evidence="1" key="1">
    <citation type="submission" date="2017-10" db="EMBL/GenBank/DDBJ databases">
        <title>Genome sequence of cellulolytic Lachnospiraceae bacterium XHS1971 isolated from hotspring sediment.</title>
        <authorList>
            <person name="Vasudevan G."/>
            <person name="Joshi A.J."/>
            <person name="Hivarkar S."/>
            <person name="Lanjekar V.B."/>
            <person name="Dhakephalkar P.K."/>
            <person name="Dagar S."/>
        </authorList>
    </citation>
    <scope>NUCLEOTIDE SEQUENCE</scope>
    <source>
        <strain evidence="1">XHS1971</strain>
    </source>
</reference>
<dbReference type="EMBL" id="PEDL01000010">
    <property type="protein sequence ID" value="PHV70512.1"/>
    <property type="molecule type" value="Genomic_DNA"/>
</dbReference>
<accession>A0AC61DBV0</accession>
<organism evidence="1 2">
    <name type="scientific">Sporanaerobium hydrogeniformans</name>
    <dbReference type="NCBI Taxonomy" id="3072179"/>
    <lineage>
        <taxon>Bacteria</taxon>
        <taxon>Bacillati</taxon>
        <taxon>Bacillota</taxon>
        <taxon>Clostridia</taxon>
        <taxon>Lachnospirales</taxon>
        <taxon>Lachnospiraceae</taxon>
        <taxon>Sporanaerobium</taxon>
    </lineage>
</organism>
<proteinExistence type="predicted"/>
<keyword evidence="1" id="KW-0808">Transferase</keyword>
<protein>
    <submittedName>
        <fullName evidence="1">Aminotransferase</fullName>
    </submittedName>
</protein>